<proteinExistence type="predicted"/>
<reference evidence="1 2" key="1">
    <citation type="submission" date="2024-06" db="EMBL/GenBank/DDBJ databases">
        <title>Flavobacterium spp. isolated from glacier.</title>
        <authorList>
            <person name="Han D."/>
        </authorList>
    </citation>
    <scope>NUCLEOTIDE SEQUENCE [LARGE SCALE GENOMIC DNA]</scope>
    <source>
        <strain evidence="1 2">LB3P45</strain>
    </source>
</reference>
<accession>A0ABW6HPZ1</accession>
<comment type="caution">
    <text evidence="1">The sequence shown here is derived from an EMBL/GenBank/DDBJ whole genome shotgun (WGS) entry which is preliminary data.</text>
</comment>
<gene>
    <name evidence="1" type="ORF">ACFX5D_14075</name>
</gene>
<keyword evidence="2" id="KW-1185">Reference proteome</keyword>
<evidence type="ECO:0000313" key="1">
    <source>
        <dbReference type="EMBL" id="MFE3849096.1"/>
    </source>
</evidence>
<dbReference type="InterPro" id="IPR009279">
    <property type="entry name" value="Portal_Mu"/>
</dbReference>
<name>A0ABW6HPZ1_9FLAO</name>
<evidence type="ECO:0000313" key="2">
    <source>
        <dbReference type="Proteomes" id="UP001600039"/>
    </source>
</evidence>
<dbReference type="Proteomes" id="UP001600039">
    <property type="component" value="Unassembled WGS sequence"/>
</dbReference>
<dbReference type="Pfam" id="PF06074">
    <property type="entry name" value="Portal_Mu"/>
    <property type="match status" value="1"/>
</dbReference>
<dbReference type="EMBL" id="JBHZQA010000010">
    <property type="protein sequence ID" value="MFE3849096.1"/>
    <property type="molecule type" value="Genomic_DNA"/>
</dbReference>
<protein>
    <submittedName>
        <fullName evidence="1">DUF935 family protein</fullName>
    </submittedName>
</protein>
<sequence>MTLIATDSLLVPVHAQNLITTINMGIKQNIGSFFGFKPETVDLAATPQTITKKGNSYVPTIAPKTISRTRQDIKNWNDALNLANNVDQPKRYPLYNLYDNILVDLHLQSQLNNRMLKSLSQPFIMKDLSGKLNQDLTDLMQNKRWVYQINKAILETRFYGHSLGEFDYVNNELVYNLIPRQNIDPVGGFIYKDYADDKKIIYREQKEYGSWLIEFGDNKDFGLLNGCVPHVLFKRFAQSCYSELCEIYGIPPRVLKTNTQDRTMVTRGEKMLKDMGSAAWFIIDENESFEFAQGVSTNGDVYKGLLSVCNNEISMGISGTVVGQDTKNGSNSKEKTSIGILQDLVDSDLSLIEQAWNSTVIPALKLLGIITGDAVFAYPPAEDLEKLWKMTVEAAAFLEVDPVWVNDTFGVKILGAKKIAAPTKLSLNVGEDFFV</sequence>
<dbReference type="RefSeq" id="WP_379858842.1">
    <property type="nucleotide sequence ID" value="NZ_JBHZQA010000010.1"/>
</dbReference>
<organism evidence="1 2">
    <name type="scientific">Flavobacterium fructosi</name>
    <dbReference type="NCBI Taxonomy" id="3230416"/>
    <lineage>
        <taxon>Bacteria</taxon>
        <taxon>Pseudomonadati</taxon>
        <taxon>Bacteroidota</taxon>
        <taxon>Flavobacteriia</taxon>
        <taxon>Flavobacteriales</taxon>
        <taxon>Flavobacteriaceae</taxon>
        <taxon>Flavobacterium</taxon>
    </lineage>
</organism>